<dbReference type="PANTHER" id="PTHR45973">
    <property type="entry name" value="PROTEIN PHOSPHATASE 1 REGULATORY SUBUNIT SDS22-RELATED"/>
    <property type="match status" value="1"/>
</dbReference>
<evidence type="ECO:0000256" key="6">
    <source>
        <dbReference type="ARBA" id="ARBA00022846"/>
    </source>
</evidence>
<evidence type="ECO:0000256" key="3">
    <source>
        <dbReference type="ARBA" id="ARBA00022490"/>
    </source>
</evidence>
<proteinExistence type="inferred from homology"/>
<evidence type="ECO:0000256" key="10">
    <source>
        <dbReference type="ARBA" id="ARBA00023273"/>
    </source>
</evidence>
<gene>
    <name evidence="15" type="ORF">AaeL_AAEL004766</name>
</gene>
<evidence type="ECO:0000256" key="4">
    <source>
        <dbReference type="ARBA" id="ARBA00022614"/>
    </source>
</evidence>
<comment type="subcellular location">
    <subcellularLocation>
        <location evidence="2">Cytoplasm</location>
        <location evidence="2">Cytoskeleton</location>
        <location evidence="2">Flagellum axoneme</location>
    </subcellularLocation>
</comment>
<evidence type="ECO:0000256" key="14">
    <source>
        <dbReference type="SAM" id="Coils"/>
    </source>
</evidence>
<keyword evidence="5" id="KW-0677">Repeat</keyword>
<keyword evidence="6" id="KW-0282">Flagellum</keyword>
<accession>A0A1S4F8K0</accession>
<dbReference type="SUPFAM" id="SSF52075">
    <property type="entry name" value="Outer arm dynein light chain 1"/>
    <property type="match status" value="1"/>
</dbReference>
<evidence type="ECO:0000256" key="2">
    <source>
        <dbReference type="ARBA" id="ARBA00004611"/>
    </source>
</evidence>
<dbReference type="AlphaFoldDB" id="A0A1S4F8K0"/>
<dbReference type="HOGENOM" id="CLU_026827_0_0_1"/>
<dbReference type="InterPro" id="IPR001611">
    <property type="entry name" value="Leu-rich_rpt"/>
</dbReference>
<keyword evidence="7 14" id="KW-0175">Coiled coil</keyword>
<comment type="similarity">
    <text evidence="12">Belongs to the DRC3 family.</text>
</comment>
<dbReference type="PROSITE" id="PS51450">
    <property type="entry name" value="LRR"/>
    <property type="match status" value="3"/>
</dbReference>
<keyword evidence="8" id="KW-0969">Cilium</keyword>
<reference evidence="15" key="1">
    <citation type="submission" date="2005-10" db="EMBL/GenBank/DDBJ databases">
        <authorList>
            <person name="Loftus B.J."/>
            <person name="Nene V.M."/>
            <person name="Hannick L.I."/>
            <person name="Bidwell S."/>
            <person name="Haas B."/>
            <person name="Amedeo P."/>
            <person name="Orvis J."/>
            <person name="Wortman J.R."/>
            <person name="White O.R."/>
            <person name="Salzberg S."/>
            <person name="Shumway M."/>
            <person name="Koo H."/>
            <person name="Zhao Y."/>
            <person name="Holmes M."/>
            <person name="Miller J."/>
            <person name="Schatz M."/>
            <person name="Pop M."/>
            <person name="Pai G."/>
            <person name="Utterback T."/>
            <person name="Rogers Y.-H."/>
            <person name="Kravitz S."/>
            <person name="Fraser C.M."/>
        </authorList>
    </citation>
    <scope>NUCLEOTIDE SEQUENCE</scope>
    <source>
        <strain evidence="15">Liverpool</strain>
    </source>
</reference>
<dbReference type="Proteomes" id="UP000682892">
    <property type="component" value="Unassembled WGS sequence"/>
</dbReference>
<dbReference type="PANTHER" id="PTHR45973:SF12">
    <property type="entry name" value="DYNEIN REGULATORY COMPLEX SUBUNIT 3"/>
    <property type="match status" value="1"/>
</dbReference>
<dbReference type="Pfam" id="PF14580">
    <property type="entry name" value="LRR_9"/>
    <property type="match status" value="1"/>
</dbReference>
<name>A0A1S4F8K0_AEDAE</name>
<reference evidence="15" key="3">
    <citation type="submission" date="2012-09" db="EMBL/GenBank/DDBJ databases">
        <authorList>
            <consortium name="VectorBase"/>
        </authorList>
    </citation>
    <scope>NUCLEOTIDE SEQUENCE</scope>
    <source>
        <strain evidence="15">Liverpool</strain>
    </source>
</reference>
<dbReference type="InterPro" id="IPR032675">
    <property type="entry name" value="LRR_dom_sf"/>
</dbReference>
<protein>
    <recommendedName>
        <fullName evidence="11">Dynein axonemal assembly factor 1 homolog</fullName>
    </recommendedName>
    <alternativeName>
        <fullName evidence="13">Dynein regulatory complex subunit 3</fullName>
    </alternativeName>
</protein>
<keyword evidence="3" id="KW-0963">Cytoplasm</keyword>
<evidence type="ECO:0000256" key="13">
    <source>
        <dbReference type="ARBA" id="ARBA00040950"/>
    </source>
</evidence>
<evidence type="ECO:0000256" key="5">
    <source>
        <dbReference type="ARBA" id="ARBA00022737"/>
    </source>
</evidence>
<comment type="function">
    <text evidence="1">Cilium-specific protein required for cilia structures.</text>
</comment>
<dbReference type="KEGG" id="aag:5565380"/>
<sequence length="574" mass="67030">MSKKLATENSVHKEQEPGVISNAMLTKAIIEQGHKGEAGRLARMDEIQLDLITVIRLEFQNILKIDHLWVLKNLEILSLAFNKIDKIENLHRLTKLKELNLSFNFIEKIENLDQLVLLRTLSLYGNRIKKLENLDSLENLVIFSAGKNKIDTVVGLERLRFLKDLRSLNLAENPIAEDKDKPLRLYVACLLQHLKYYQYVLIKPEERESGKEIFTRELQDILENEKFEIVERERIAKEKADEVYLSKSFVEHLNGHQLFESLFIDDPDGEALLAIGEDAVELKNEYMTEAYTFTQQIYKIGLEQYERRQKEIQLYNNCIEMERKKAQKIGQDIINRFLEVYNRVCPKVKQIVTKLRPSSLQRMDSPLPSPSAHSIQPFLDELDLAKDEFNSIFEDSWHTLMSIEMQLFERTEEGNSNFENTIKEMTNEFIELSQAQFVLMREAEINFSDALVGIVQQFVTFKAASGHAKDIPKGLQESLDDKDVINNLAAGMRDHHMQVIDAREDKLINRSRNWVRELCDGLQQSEIKRNRAKVLEITYFLDHHRQLFYALFEDVVPAKEEKKRLFSKVHFSDE</sequence>
<evidence type="ECO:0000256" key="1">
    <source>
        <dbReference type="ARBA" id="ARBA00003843"/>
    </source>
</evidence>
<keyword evidence="9" id="KW-0206">Cytoskeleton</keyword>
<evidence type="ECO:0000256" key="11">
    <source>
        <dbReference type="ARBA" id="ARBA00024433"/>
    </source>
</evidence>
<evidence type="ECO:0000313" key="15">
    <source>
        <dbReference type="EMBL" id="EAT43821.1"/>
    </source>
</evidence>
<evidence type="ECO:0000313" key="16">
    <source>
        <dbReference type="Proteomes" id="UP000682892"/>
    </source>
</evidence>
<dbReference type="GO" id="GO:0005929">
    <property type="term" value="C:cilium"/>
    <property type="evidence" value="ECO:0007669"/>
    <property type="project" value="TreeGrafter"/>
</dbReference>
<dbReference type="SMART" id="SM00365">
    <property type="entry name" value="LRR_SD22"/>
    <property type="match status" value="4"/>
</dbReference>
<evidence type="ECO:0000256" key="9">
    <source>
        <dbReference type="ARBA" id="ARBA00023212"/>
    </source>
</evidence>
<keyword evidence="10" id="KW-0966">Cell projection</keyword>
<keyword evidence="4" id="KW-0433">Leucine-rich repeat</keyword>
<reference evidence="15" key="2">
    <citation type="journal article" date="2007" name="Science">
        <title>Genome sequence of Aedes aegypti, a major arbovirus vector.</title>
        <authorList>
            <person name="Nene V."/>
            <person name="Wortman J.R."/>
            <person name="Lawson D."/>
            <person name="Haas B."/>
            <person name="Kodira C."/>
            <person name="Tu Z.J."/>
            <person name="Loftus B."/>
            <person name="Xi Z."/>
            <person name="Megy K."/>
            <person name="Grabherr M."/>
            <person name="Ren Q."/>
            <person name="Zdobnov E.M."/>
            <person name="Lobo N.F."/>
            <person name="Campbell K.S."/>
            <person name="Brown S.E."/>
            <person name="Bonaldo M.F."/>
            <person name="Zhu J."/>
            <person name="Sinkins S.P."/>
            <person name="Hogenkamp D.G."/>
            <person name="Amedeo P."/>
            <person name="Arensburger P."/>
            <person name="Atkinson P.W."/>
            <person name="Bidwell S."/>
            <person name="Biedler J."/>
            <person name="Birney E."/>
            <person name="Bruggner R.V."/>
            <person name="Costas J."/>
            <person name="Coy M.R."/>
            <person name="Crabtree J."/>
            <person name="Crawford M."/>
            <person name="Debruyn B."/>
            <person name="Decaprio D."/>
            <person name="Eiglmeier K."/>
            <person name="Eisenstadt E."/>
            <person name="El-Dorry H."/>
            <person name="Gelbart W.M."/>
            <person name="Gomes S.L."/>
            <person name="Hammond M."/>
            <person name="Hannick L.I."/>
            <person name="Hogan J.R."/>
            <person name="Holmes M.H."/>
            <person name="Jaffe D."/>
            <person name="Johnston J.S."/>
            <person name="Kennedy R.C."/>
            <person name="Koo H."/>
            <person name="Kravitz S."/>
            <person name="Kriventseva E.V."/>
            <person name="Kulp D."/>
            <person name="Labutti K."/>
            <person name="Lee E."/>
            <person name="Li S."/>
            <person name="Lovin D.D."/>
            <person name="Mao C."/>
            <person name="Mauceli E."/>
            <person name="Menck C.F."/>
            <person name="Miller J.R."/>
            <person name="Montgomery P."/>
            <person name="Mori A."/>
            <person name="Nascimento A.L."/>
            <person name="Naveira H.F."/>
            <person name="Nusbaum C."/>
            <person name="O'leary S."/>
            <person name="Orvis J."/>
            <person name="Pertea M."/>
            <person name="Quesneville H."/>
            <person name="Reidenbach K.R."/>
            <person name="Rogers Y.H."/>
            <person name="Roth C.W."/>
            <person name="Schneider J.R."/>
            <person name="Schatz M."/>
            <person name="Shumway M."/>
            <person name="Stanke M."/>
            <person name="Stinson E.O."/>
            <person name="Tubio J.M."/>
            <person name="Vanzee J.P."/>
            <person name="Verjovski-Almeida S."/>
            <person name="Werner D."/>
            <person name="White O."/>
            <person name="Wyder S."/>
            <person name="Zeng Q."/>
            <person name="Zhao Q."/>
            <person name="Zhao Y."/>
            <person name="Hill C.A."/>
            <person name="Raikhel A.S."/>
            <person name="Soares M.B."/>
            <person name="Knudson D.L."/>
            <person name="Lee N.H."/>
            <person name="Galagan J."/>
            <person name="Salzberg S.L."/>
            <person name="Paulsen I.T."/>
            <person name="Dimopoulos G."/>
            <person name="Collins F.H."/>
            <person name="Birren B."/>
            <person name="Fraser-Liggett C.M."/>
            <person name="Severson D.W."/>
        </authorList>
    </citation>
    <scope>NUCLEOTIDE SEQUENCE [LARGE SCALE GENOMIC DNA]</scope>
    <source>
        <strain evidence="15">Liverpool</strain>
    </source>
</reference>
<dbReference type="OMA" id="SFMEMMT"/>
<dbReference type="EMBL" id="CH477314">
    <property type="protein sequence ID" value="EAT43821.1"/>
    <property type="molecule type" value="Genomic_DNA"/>
</dbReference>
<dbReference type="OrthoDB" id="27917at2759"/>
<evidence type="ECO:0000256" key="7">
    <source>
        <dbReference type="ARBA" id="ARBA00023054"/>
    </source>
</evidence>
<evidence type="ECO:0000256" key="12">
    <source>
        <dbReference type="ARBA" id="ARBA00038378"/>
    </source>
</evidence>
<dbReference type="InterPro" id="IPR050576">
    <property type="entry name" value="Cilia_flagella_integrity"/>
</dbReference>
<dbReference type="Gene3D" id="3.80.10.10">
    <property type="entry name" value="Ribonuclease Inhibitor"/>
    <property type="match status" value="1"/>
</dbReference>
<organism evidence="15 16">
    <name type="scientific">Aedes aegypti</name>
    <name type="common">Yellowfever mosquito</name>
    <name type="synonym">Culex aegypti</name>
    <dbReference type="NCBI Taxonomy" id="7159"/>
    <lineage>
        <taxon>Eukaryota</taxon>
        <taxon>Metazoa</taxon>
        <taxon>Ecdysozoa</taxon>
        <taxon>Arthropoda</taxon>
        <taxon>Hexapoda</taxon>
        <taxon>Insecta</taxon>
        <taxon>Pterygota</taxon>
        <taxon>Neoptera</taxon>
        <taxon>Endopterygota</taxon>
        <taxon>Diptera</taxon>
        <taxon>Nematocera</taxon>
        <taxon>Culicoidea</taxon>
        <taxon>Culicidae</taxon>
        <taxon>Culicinae</taxon>
        <taxon>Aedini</taxon>
        <taxon>Aedes</taxon>
        <taxon>Stegomyia</taxon>
    </lineage>
</organism>
<evidence type="ECO:0000256" key="8">
    <source>
        <dbReference type="ARBA" id="ARBA00023069"/>
    </source>
</evidence>
<feature type="coiled-coil region" evidence="14">
    <location>
        <begin position="408"/>
        <end position="435"/>
    </location>
</feature>